<dbReference type="PANTHER" id="PTHR43252:SF7">
    <property type="entry name" value="TRANSCRIPTIONAL REGULATOR YQJI"/>
    <property type="match status" value="1"/>
</dbReference>
<evidence type="ECO:0000313" key="2">
    <source>
        <dbReference type="EMBL" id="APV45457.1"/>
    </source>
</evidence>
<dbReference type="STRING" id="1839801.Dform_02153"/>
<dbReference type="Pfam" id="PF03551">
    <property type="entry name" value="PadR"/>
    <property type="match status" value="1"/>
</dbReference>
<dbReference type="PANTHER" id="PTHR43252">
    <property type="entry name" value="TRANSCRIPTIONAL REGULATOR YQJI"/>
    <property type="match status" value="1"/>
</dbReference>
<dbReference type="OrthoDB" id="9814826at2"/>
<gene>
    <name evidence="2" type="ORF">Dform_02153</name>
</gene>
<dbReference type="KEGG" id="dfo:Dform_02153"/>
<proteinExistence type="predicted"/>
<organism evidence="2 3">
    <name type="scientific">Dehalogenimonas formicexedens</name>
    <dbReference type="NCBI Taxonomy" id="1839801"/>
    <lineage>
        <taxon>Bacteria</taxon>
        <taxon>Bacillati</taxon>
        <taxon>Chloroflexota</taxon>
        <taxon>Dehalococcoidia</taxon>
        <taxon>Dehalococcoidales</taxon>
        <taxon>Dehalococcoidaceae</taxon>
        <taxon>Dehalogenimonas</taxon>
    </lineage>
</organism>
<feature type="domain" description="Transcription regulator PadR N-terminal" evidence="1">
    <location>
        <begin position="37"/>
        <end position="105"/>
    </location>
</feature>
<dbReference type="Gene3D" id="1.10.10.10">
    <property type="entry name" value="Winged helix-like DNA-binding domain superfamily/Winged helix DNA-binding domain"/>
    <property type="match status" value="1"/>
</dbReference>
<reference evidence="3" key="1">
    <citation type="submission" date="2016-11" db="EMBL/GenBank/DDBJ databases">
        <title>Dehalogenimonas formicexedens sp. nov., a chlorinated alkane respiring bacterium isolated from contaminated groundwater.</title>
        <authorList>
            <person name="Key T.A."/>
            <person name="Bowman K.S."/>
            <person name="Lee I."/>
            <person name="Chun J."/>
            <person name="Albuquerque L."/>
            <person name="da Costa M.S."/>
            <person name="Rainey F.A."/>
            <person name="Moe W.M."/>
        </authorList>
    </citation>
    <scope>NUCLEOTIDE SEQUENCE [LARGE SCALE GENOMIC DNA]</scope>
    <source>
        <strain evidence="3">NSZ-14</strain>
    </source>
</reference>
<evidence type="ECO:0000313" key="3">
    <source>
        <dbReference type="Proteomes" id="UP000185934"/>
    </source>
</evidence>
<sequence>MLHHHLGFMGMRRGDWGFGPGRAPEGTFERGALKLVILDLLKDKPAHGYELIKALEDRSHGFYTPSAGSIYPILQLLTDMGFLVASESEGKKTYTITDAGREHLRQNKEQIDHLREFARHHWPFESKAHLKETLVELHSLGHYFRGRVRNLTDDQLARIHDVVSKASADIRKIVEG</sequence>
<dbReference type="EMBL" id="CP018258">
    <property type="protein sequence ID" value="APV45457.1"/>
    <property type="molecule type" value="Genomic_DNA"/>
</dbReference>
<accession>A0A1P8FAG8</accession>
<keyword evidence="3" id="KW-1185">Reference proteome</keyword>
<dbReference type="InterPro" id="IPR036388">
    <property type="entry name" value="WH-like_DNA-bd_sf"/>
</dbReference>
<dbReference type="InterPro" id="IPR005149">
    <property type="entry name" value="Tscrpt_reg_PadR_N"/>
</dbReference>
<dbReference type="Proteomes" id="UP000185934">
    <property type="component" value="Chromosome"/>
</dbReference>
<dbReference type="SUPFAM" id="SSF46785">
    <property type="entry name" value="Winged helix' DNA-binding domain"/>
    <property type="match status" value="1"/>
</dbReference>
<protein>
    <submittedName>
        <fullName evidence="2">Transcriptional regulator PadR-like family protein</fullName>
    </submittedName>
</protein>
<name>A0A1P8FAG8_9CHLR</name>
<dbReference type="RefSeq" id="WP_083635456.1">
    <property type="nucleotide sequence ID" value="NZ_CP018258.1"/>
</dbReference>
<dbReference type="AlphaFoldDB" id="A0A1P8FAG8"/>
<evidence type="ECO:0000259" key="1">
    <source>
        <dbReference type="Pfam" id="PF03551"/>
    </source>
</evidence>
<dbReference type="InterPro" id="IPR036390">
    <property type="entry name" value="WH_DNA-bd_sf"/>
</dbReference>